<dbReference type="AlphaFoldDB" id="A0A2R6NQD0"/>
<evidence type="ECO:0000313" key="3">
    <source>
        <dbReference type="Proteomes" id="UP000186601"/>
    </source>
</evidence>
<keyword evidence="3" id="KW-1185">Reference proteome</keyword>
<accession>A0A2R6NQD0</accession>
<proteinExistence type="predicted"/>
<feature type="region of interest" description="Disordered" evidence="1">
    <location>
        <begin position="143"/>
        <end position="188"/>
    </location>
</feature>
<evidence type="ECO:0000256" key="1">
    <source>
        <dbReference type="SAM" id="MobiDB-lite"/>
    </source>
</evidence>
<comment type="caution">
    <text evidence="2">The sequence shown here is derived from an EMBL/GenBank/DDBJ whole genome shotgun (WGS) entry which is preliminary data.</text>
</comment>
<sequence length="242" mass="27495">MPHYKHWTNEEVAWLKQTFVSSDVRVLISANNSDSLNPKRGRAHGHQDGGLRRAATLMHEKYPQQFLLPREAESNEAFLMRKTSLQGSGQPVKRIEAETEEQCAQRIANLFENIYKWVQNHSPNKRKRGGAILQVLPPVQSDRKKNALDVYRRERKDKSVSEGQREVSNSSEEEDAPDEVGKPVSGRFDVVAHNAQVRREFEALSEAEKARLQGEADRRNASATPSDDTGFAPSMREFQRCA</sequence>
<evidence type="ECO:0000313" key="2">
    <source>
        <dbReference type="EMBL" id="PSR74762.1"/>
    </source>
</evidence>
<feature type="region of interest" description="Disordered" evidence="1">
    <location>
        <begin position="208"/>
        <end position="242"/>
    </location>
</feature>
<organism evidence="2 3">
    <name type="scientific">Hermanssonia centrifuga</name>
    <dbReference type="NCBI Taxonomy" id="98765"/>
    <lineage>
        <taxon>Eukaryota</taxon>
        <taxon>Fungi</taxon>
        <taxon>Dikarya</taxon>
        <taxon>Basidiomycota</taxon>
        <taxon>Agaricomycotina</taxon>
        <taxon>Agaricomycetes</taxon>
        <taxon>Polyporales</taxon>
        <taxon>Meruliaceae</taxon>
        <taxon>Hermanssonia</taxon>
    </lineage>
</organism>
<feature type="compositionally biased region" description="Basic and acidic residues" evidence="1">
    <location>
        <begin position="208"/>
        <end position="220"/>
    </location>
</feature>
<dbReference type="EMBL" id="MLYV02000958">
    <property type="protein sequence ID" value="PSR74762.1"/>
    <property type="molecule type" value="Genomic_DNA"/>
</dbReference>
<gene>
    <name evidence="2" type="ORF">PHLCEN_2v9583</name>
</gene>
<protein>
    <submittedName>
        <fullName evidence="2">Uncharacterized protein</fullName>
    </submittedName>
</protein>
<feature type="compositionally biased region" description="Basic and acidic residues" evidence="1">
    <location>
        <begin position="143"/>
        <end position="165"/>
    </location>
</feature>
<name>A0A2R6NQD0_9APHY</name>
<dbReference type="Proteomes" id="UP000186601">
    <property type="component" value="Unassembled WGS sequence"/>
</dbReference>
<reference evidence="2 3" key="1">
    <citation type="submission" date="2018-02" db="EMBL/GenBank/DDBJ databases">
        <title>Genome sequence of the basidiomycete white-rot fungus Phlebia centrifuga.</title>
        <authorList>
            <person name="Granchi Z."/>
            <person name="Peng M."/>
            <person name="de Vries R.P."/>
            <person name="Hilden K."/>
            <person name="Makela M.R."/>
            <person name="Grigoriev I."/>
            <person name="Riley R."/>
        </authorList>
    </citation>
    <scope>NUCLEOTIDE SEQUENCE [LARGE SCALE GENOMIC DNA]</scope>
    <source>
        <strain evidence="2 3">FBCC195</strain>
    </source>
</reference>